<dbReference type="WBParaSite" id="Minc3s00266g08974">
    <property type="protein sequence ID" value="Minc3s00266g08974"/>
    <property type="gene ID" value="Minc3s00266g08974"/>
</dbReference>
<reference evidence="2" key="1">
    <citation type="submission" date="2022-11" db="UniProtKB">
        <authorList>
            <consortium name="WormBaseParasite"/>
        </authorList>
    </citation>
    <scope>IDENTIFICATION</scope>
</reference>
<organism evidence="1 2">
    <name type="scientific">Meloidogyne incognita</name>
    <name type="common">Southern root-knot nematode worm</name>
    <name type="synonym">Oxyuris incognita</name>
    <dbReference type="NCBI Taxonomy" id="6306"/>
    <lineage>
        <taxon>Eukaryota</taxon>
        <taxon>Metazoa</taxon>
        <taxon>Ecdysozoa</taxon>
        <taxon>Nematoda</taxon>
        <taxon>Chromadorea</taxon>
        <taxon>Rhabditida</taxon>
        <taxon>Tylenchina</taxon>
        <taxon>Tylenchomorpha</taxon>
        <taxon>Tylenchoidea</taxon>
        <taxon>Meloidogynidae</taxon>
        <taxon>Meloidogyninae</taxon>
        <taxon>Meloidogyne</taxon>
        <taxon>Meloidogyne incognita group</taxon>
    </lineage>
</organism>
<name>A0A914L4B1_MELIC</name>
<evidence type="ECO:0000313" key="1">
    <source>
        <dbReference type="Proteomes" id="UP000887563"/>
    </source>
</evidence>
<dbReference type="AlphaFoldDB" id="A0A914L4B1"/>
<accession>A0A914L4B1</accession>
<evidence type="ECO:0000313" key="2">
    <source>
        <dbReference type="WBParaSite" id="Minc3s00266g08974"/>
    </source>
</evidence>
<keyword evidence="1" id="KW-1185">Reference proteome</keyword>
<protein>
    <submittedName>
        <fullName evidence="2">Uncharacterized protein</fullName>
    </submittedName>
</protein>
<dbReference type="Proteomes" id="UP000887563">
    <property type="component" value="Unplaced"/>
</dbReference>
<sequence length="163" mass="18642">MALSFLYFLSFFLFFSCLFSFHFFSFPWQFPALLTAQSASREKAVNSSERFLLGDNHYNVNNTKISFNFNLLLQPRIFYNTTKMSKGTILKQNTNNVHVNEFINGGFFENGGFSQTSEPFYNGGFNKFANGGFEALSETSNKITTNGENIEENNNEENIDESM</sequence>
<proteinExistence type="predicted"/>